<keyword evidence="10 11" id="KW-0368">Histidine biosynthesis</keyword>
<keyword evidence="8 11" id="KW-0378">Hydrolase</keyword>
<evidence type="ECO:0000256" key="9">
    <source>
        <dbReference type="ARBA" id="ARBA00022840"/>
    </source>
</evidence>
<dbReference type="PANTHER" id="PTHR42945">
    <property type="entry name" value="HISTIDINE BIOSYNTHESIS BIFUNCTIONAL PROTEIN"/>
    <property type="match status" value="1"/>
</dbReference>
<dbReference type="CDD" id="cd11534">
    <property type="entry name" value="NTP-PPase_HisIE_like"/>
    <property type="match status" value="1"/>
</dbReference>
<evidence type="ECO:0000256" key="6">
    <source>
        <dbReference type="ARBA" id="ARBA00022605"/>
    </source>
</evidence>
<evidence type="ECO:0000313" key="13">
    <source>
        <dbReference type="EMBL" id="MBJ7542046.1"/>
    </source>
</evidence>
<feature type="region of interest" description="Disordered" evidence="12">
    <location>
        <begin position="92"/>
        <end position="111"/>
    </location>
</feature>
<dbReference type="GO" id="GO:0004636">
    <property type="term" value="F:phosphoribosyl-ATP diphosphatase activity"/>
    <property type="evidence" value="ECO:0007669"/>
    <property type="project" value="UniProtKB-UniRule"/>
</dbReference>
<dbReference type="GO" id="GO:0000105">
    <property type="term" value="P:L-histidine biosynthetic process"/>
    <property type="evidence" value="ECO:0007669"/>
    <property type="project" value="UniProtKB-UniRule"/>
</dbReference>
<comment type="caution">
    <text evidence="13">The sequence shown here is derived from an EMBL/GenBank/DDBJ whole genome shotgun (WGS) entry which is preliminary data.</text>
</comment>
<dbReference type="InterPro" id="IPR021130">
    <property type="entry name" value="PRib-ATP_PPHydrolase-like"/>
</dbReference>
<dbReference type="NCBIfam" id="TIGR03188">
    <property type="entry name" value="histidine_hisI"/>
    <property type="match status" value="1"/>
</dbReference>
<evidence type="ECO:0000256" key="11">
    <source>
        <dbReference type="HAMAP-Rule" id="MF_01020"/>
    </source>
</evidence>
<evidence type="ECO:0000256" key="8">
    <source>
        <dbReference type="ARBA" id="ARBA00022801"/>
    </source>
</evidence>
<dbReference type="InterPro" id="IPR008179">
    <property type="entry name" value="HisE"/>
</dbReference>
<comment type="subcellular location">
    <subcellularLocation>
        <location evidence="2 11">Cytoplasm</location>
    </subcellularLocation>
</comment>
<evidence type="ECO:0000256" key="1">
    <source>
        <dbReference type="ARBA" id="ARBA00001460"/>
    </source>
</evidence>
<feature type="compositionally biased region" description="Basic and acidic residues" evidence="12">
    <location>
        <begin position="98"/>
        <end position="111"/>
    </location>
</feature>
<evidence type="ECO:0000256" key="4">
    <source>
        <dbReference type="ARBA" id="ARBA00009392"/>
    </source>
</evidence>
<dbReference type="AlphaFoldDB" id="A0A8I1GEA9"/>
<sequence length="111" mass="11693">MSEHTLARLAATIKARRASTASASYTKSLLEKGAAACAKKLGEEAVETVIAGVAESDDKLRAEAADLLYHLMVLLEARNVPIEAVFAELDSRTAQSGHAEKASRPKDGSPS</sequence>
<dbReference type="HAMAP" id="MF_01020">
    <property type="entry name" value="HisE"/>
    <property type="match status" value="1"/>
</dbReference>
<evidence type="ECO:0000256" key="10">
    <source>
        <dbReference type="ARBA" id="ARBA00023102"/>
    </source>
</evidence>
<keyword evidence="14" id="KW-1185">Reference proteome</keyword>
<protein>
    <recommendedName>
        <fullName evidence="11">Phosphoribosyl-ATP pyrophosphatase</fullName>
        <shortName evidence="11">PRA-PH</shortName>
        <ecNumber evidence="11">3.6.1.31</ecNumber>
    </recommendedName>
</protein>
<comment type="similarity">
    <text evidence="4 11">Belongs to the PRA-PH family.</text>
</comment>
<dbReference type="PANTHER" id="PTHR42945:SF9">
    <property type="entry name" value="HISTIDINE BIOSYNTHESIS BIFUNCTIONAL PROTEIN HISIE"/>
    <property type="match status" value="1"/>
</dbReference>
<reference evidence="13 14" key="1">
    <citation type="submission" date="2020-12" db="EMBL/GenBank/DDBJ databases">
        <title>Revised draft genomes of Rhodomicrobium vannielii ATCC 17100 and Rhodomicrobium udaipurense JA643.</title>
        <authorList>
            <person name="Conners E.M."/>
            <person name="Davenport E.J."/>
            <person name="Bose A."/>
        </authorList>
    </citation>
    <scope>NUCLEOTIDE SEQUENCE [LARGE SCALE GENOMIC DNA]</scope>
    <source>
        <strain evidence="13 14">JA643</strain>
    </source>
</reference>
<evidence type="ECO:0000256" key="7">
    <source>
        <dbReference type="ARBA" id="ARBA00022741"/>
    </source>
</evidence>
<keyword evidence="5 11" id="KW-0963">Cytoplasm</keyword>
<keyword evidence="7 11" id="KW-0547">Nucleotide-binding</keyword>
<dbReference type="RefSeq" id="WP_013420262.1">
    <property type="nucleotide sequence ID" value="NZ_JAEMUK010000002.1"/>
</dbReference>
<dbReference type="GO" id="GO:0005737">
    <property type="term" value="C:cytoplasm"/>
    <property type="evidence" value="ECO:0007669"/>
    <property type="project" value="UniProtKB-SubCell"/>
</dbReference>
<evidence type="ECO:0000256" key="5">
    <source>
        <dbReference type="ARBA" id="ARBA00022490"/>
    </source>
</evidence>
<gene>
    <name evidence="11" type="primary">hisE</name>
    <name evidence="13" type="ORF">JDN41_00560</name>
</gene>
<keyword evidence="9 11" id="KW-0067">ATP-binding</keyword>
<dbReference type="UniPathway" id="UPA00031">
    <property type="reaction ID" value="UER00007"/>
</dbReference>
<evidence type="ECO:0000256" key="2">
    <source>
        <dbReference type="ARBA" id="ARBA00004496"/>
    </source>
</evidence>
<dbReference type="Proteomes" id="UP000623250">
    <property type="component" value="Unassembled WGS sequence"/>
</dbReference>
<dbReference type="SUPFAM" id="SSF101386">
    <property type="entry name" value="all-alpha NTP pyrophosphatases"/>
    <property type="match status" value="1"/>
</dbReference>
<keyword evidence="6 11" id="KW-0028">Amino-acid biosynthesis</keyword>
<dbReference type="EMBL" id="JAEMUK010000002">
    <property type="protein sequence ID" value="MBJ7542046.1"/>
    <property type="molecule type" value="Genomic_DNA"/>
</dbReference>
<organism evidence="13 14">
    <name type="scientific">Rhodomicrobium udaipurense</name>
    <dbReference type="NCBI Taxonomy" id="1202716"/>
    <lineage>
        <taxon>Bacteria</taxon>
        <taxon>Pseudomonadati</taxon>
        <taxon>Pseudomonadota</taxon>
        <taxon>Alphaproteobacteria</taxon>
        <taxon>Hyphomicrobiales</taxon>
        <taxon>Hyphomicrobiaceae</taxon>
        <taxon>Rhodomicrobium</taxon>
    </lineage>
</organism>
<proteinExistence type="inferred from homology"/>
<evidence type="ECO:0000313" key="14">
    <source>
        <dbReference type="Proteomes" id="UP000623250"/>
    </source>
</evidence>
<name>A0A8I1GEA9_9HYPH</name>
<comment type="catalytic activity">
    <reaction evidence="1 11">
        <text>1-(5-phospho-beta-D-ribosyl)-ATP + H2O = 1-(5-phospho-beta-D-ribosyl)-5'-AMP + diphosphate + H(+)</text>
        <dbReference type="Rhea" id="RHEA:22828"/>
        <dbReference type="ChEBI" id="CHEBI:15377"/>
        <dbReference type="ChEBI" id="CHEBI:15378"/>
        <dbReference type="ChEBI" id="CHEBI:33019"/>
        <dbReference type="ChEBI" id="CHEBI:59457"/>
        <dbReference type="ChEBI" id="CHEBI:73183"/>
        <dbReference type="EC" id="3.6.1.31"/>
    </reaction>
</comment>
<dbReference type="Pfam" id="PF01503">
    <property type="entry name" value="PRA-PH"/>
    <property type="match status" value="1"/>
</dbReference>
<accession>A0A8I1GEA9</accession>
<dbReference type="Gene3D" id="1.10.287.1080">
    <property type="entry name" value="MazG-like"/>
    <property type="match status" value="1"/>
</dbReference>
<comment type="pathway">
    <text evidence="3 11">Amino-acid biosynthesis; L-histidine biosynthesis; L-histidine from 5-phospho-alpha-D-ribose 1-diphosphate: step 2/9.</text>
</comment>
<dbReference type="EC" id="3.6.1.31" evidence="11"/>
<dbReference type="GO" id="GO:0005524">
    <property type="term" value="F:ATP binding"/>
    <property type="evidence" value="ECO:0007669"/>
    <property type="project" value="UniProtKB-KW"/>
</dbReference>
<evidence type="ECO:0000256" key="12">
    <source>
        <dbReference type="SAM" id="MobiDB-lite"/>
    </source>
</evidence>
<dbReference type="NCBIfam" id="NF001613">
    <property type="entry name" value="PRK00400.1-5"/>
    <property type="match status" value="1"/>
</dbReference>
<evidence type="ECO:0000256" key="3">
    <source>
        <dbReference type="ARBA" id="ARBA00005204"/>
    </source>
</evidence>